<name>A0A6J5JDV5_9BURK</name>
<protein>
    <submittedName>
        <fullName evidence="1">Uncharacterized protein</fullName>
    </submittedName>
</protein>
<dbReference type="Proteomes" id="UP000494322">
    <property type="component" value="Unassembled WGS sequence"/>
</dbReference>
<dbReference type="EMBL" id="CABWIK020000025">
    <property type="protein sequence ID" value="CAB3969963.1"/>
    <property type="molecule type" value="Genomic_DNA"/>
</dbReference>
<proteinExistence type="predicted"/>
<organism evidence="1 2">
    <name type="scientific">Burkholderia cenocepacia</name>
    <dbReference type="NCBI Taxonomy" id="95486"/>
    <lineage>
        <taxon>Bacteria</taxon>
        <taxon>Pseudomonadati</taxon>
        <taxon>Pseudomonadota</taxon>
        <taxon>Betaproteobacteria</taxon>
        <taxon>Burkholderiales</taxon>
        <taxon>Burkholderiaceae</taxon>
        <taxon>Burkholderia</taxon>
        <taxon>Burkholderia cepacia complex</taxon>
    </lineage>
</organism>
<gene>
    <name evidence="1" type="ORF">BCO9919_04069</name>
</gene>
<sequence length="308" mass="34856">MIWIRIFNGCFAVIAIRTLICSNCERGWTASAHVSTHKFRGVNCSSSSEEAKHRAMERWRSCFRHAGTVLVLVRPNNSYPARNINNIRNAATPRLPAESSRKLPPLLLIPRGPGRLVLQCTIVAPDVIPSGYSWSRRGRTTAYGTGFFRIRGMVVGGVGMMEQQHLFTLPEDWCEFACPRSECDVDHVRIQAELEVELHPDHPFYEHKLRVMAHATGTDDVLCAHTDESGRYSIIHLTWGGHPELGACPTIDFDGDWHDVCRYFGHVTDVLDRVAEDERLGLREPMTTTRTPSRPVVIRCNKQNDVER</sequence>
<reference evidence="1 2" key="1">
    <citation type="submission" date="2020-04" db="EMBL/GenBank/DDBJ databases">
        <authorList>
            <person name="Depoorter E."/>
        </authorList>
    </citation>
    <scope>NUCLEOTIDE SEQUENCE [LARGE SCALE GENOMIC DNA]</scope>
    <source>
        <strain evidence="1 2">BCC0132</strain>
    </source>
</reference>
<accession>A0A6J5JDV5</accession>
<dbReference type="AlphaFoldDB" id="A0A6J5JDV5"/>
<evidence type="ECO:0000313" key="1">
    <source>
        <dbReference type="EMBL" id="CAB3969963.1"/>
    </source>
</evidence>
<evidence type="ECO:0000313" key="2">
    <source>
        <dbReference type="Proteomes" id="UP000494322"/>
    </source>
</evidence>